<feature type="domain" description="Protein-glutamine gamma-glutamyltransferase-like C-terminal" evidence="3">
    <location>
        <begin position="237"/>
        <end position="307"/>
    </location>
</feature>
<dbReference type="Proteomes" id="UP001596066">
    <property type="component" value="Unassembled WGS sequence"/>
</dbReference>
<keyword evidence="2" id="KW-0812">Transmembrane</keyword>
<protein>
    <submittedName>
        <fullName evidence="4">DUF4129 domain-containing protein</fullName>
    </submittedName>
</protein>
<feature type="region of interest" description="Disordered" evidence="1">
    <location>
        <begin position="126"/>
        <end position="157"/>
    </location>
</feature>
<evidence type="ECO:0000256" key="2">
    <source>
        <dbReference type="SAM" id="Phobius"/>
    </source>
</evidence>
<evidence type="ECO:0000259" key="3">
    <source>
        <dbReference type="Pfam" id="PF13559"/>
    </source>
</evidence>
<evidence type="ECO:0000256" key="1">
    <source>
        <dbReference type="SAM" id="MobiDB-lite"/>
    </source>
</evidence>
<feature type="transmembrane region" description="Helical" evidence="2">
    <location>
        <begin position="94"/>
        <end position="116"/>
    </location>
</feature>
<dbReference type="Pfam" id="PF13559">
    <property type="entry name" value="DUF4129"/>
    <property type="match status" value="1"/>
</dbReference>
<accession>A0ABW0VLR8</accession>
<keyword evidence="2" id="KW-1133">Transmembrane helix</keyword>
<feature type="transmembrane region" description="Helical" evidence="2">
    <location>
        <begin position="164"/>
        <end position="185"/>
    </location>
</feature>
<keyword evidence="2" id="KW-0472">Membrane</keyword>
<dbReference type="InterPro" id="IPR025403">
    <property type="entry name" value="TgpA-like_C"/>
</dbReference>
<evidence type="ECO:0000313" key="4">
    <source>
        <dbReference type="EMBL" id="MFC5645205.1"/>
    </source>
</evidence>
<gene>
    <name evidence="4" type="ORF">ACFPZF_28120</name>
</gene>
<dbReference type="EMBL" id="JBHSOC010000065">
    <property type="protein sequence ID" value="MFC5645205.1"/>
    <property type="molecule type" value="Genomic_DNA"/>
</dbReference>
<evidence type="ECO:0000313" key="5">
    <source>
        <dbReference type="Proteomes" id="UP001596066"/>
    </source>
</evidence>
<reference evidence="5" key="1">
    <citation type="journal article" date="2019" name="Int. J. Syst. Evol. Microbiol.">
        <title>The Global Catalogue of Microorganisms (GCM) 10K type strain sequencing project: providing services to taxonomists for standard genome sequencing and annotation.</title>
        <authorList>
            <consortium name="The Broad Institute Genomics Platform"/>
            <consortium name="The Broad Institute Genome Sequencing Center for Infectious Disease"/>
            <person name="Wu L."/>
            <person name="Ma J."/>
        </authorList>
    </citation>
    <scope>NUCLEOTIDE SEQUENCE [LARGE SCALE GENOMIC DNA]</scope>
    <source>
        <strain evidence="5">CGMCC 4.1622</strain>
    </source>
</reference>
<sequence>MSRTGGTGRRGAVAPRTAGTAAACAAVLGLALAALALHPDADPPRGHDLAPLAHHSGLIGLLVAGTAVLLGVLARRFRAGARSVTPPNAAAERLVDAVGWLLVAGAVLLPVALLLVHGRDAGPAPLVPDLSRPTPPPMGSGAPGRPGRAVADLDPSPPHSAGHLGAGLIWLGLAAVVAAAVVFAVRQWRRRGLAGPAPVPVHGTGGEATAGLLAEAVASGRAALLGGSDPRSAVIACYRAMETSLADAGVDLLDSDSPTDLLSRAARTGRLDDAREAQTLAELFREARYSTHPMDAGHVRRAGEALDAIAARLDRSAAAAEDVPADAPEDAR</sequence>
<proteinExistence type="predicted"/>
<keyword evidence="5" id="KW-1185">Reference proteome</keyword>
<name>A0ABW0VLR8_9ACTN</name>
<organism evidence="4 5">
    <name type="scientific">Kitasatospora cinereorecta</name>
    <dbReference type="NCBI Taxonomy" id="285560"/>
    <lineage>
        <taxon>Bacteria</taxon>
        <taxon>Bacillati</taxon>
        <taxon>Actinomycetota</taxon>
        <taxon>Actinomycetes</taxon>
        <taxon>Kitasatosporales</taxon>
        <taxon>Streptomycetaceae</taxon>
        <taxon>Kitasatospora</taxon>
    </lineage>
</organism>
<comment type="caution">
    <text evidence="4">The sequence shown here is derived from an EMBL/GenBank/DDBJ whole genome shotgun (WGS) entry which is preliminary data.</text>
</comment>
<dbReference type="RefSeq" id="WP_346142138.1">
    <property type="nucleotide sequence ID" value="NZ_BAAAUA010000008.1"/>
</dbReference>
<feature type="transmembrane region" description="Helical" evidence="2">
    <location>
        <begin position="52"/>
        <end position="73"/>
    </location>
</feature>